<dbReference type="SUPFAM" id="SSF51735">
    <property type="entry name" value="NAD(P)-binding Rossmann-fold domains"/>
    <property type="match status" value="1"/>
</dbReference>
<dbReference type="EC" id="1.1.1.399" evidence="4"/>
<gene>
    <name evidence="14" type="ORF">DWZ83_05500</name>
</gene>
<keyword evidence="7 12" id="KW-0560">Oxidoreductase</keyword>
<evidence type="ECO:0000256" key="11">
    <source>
        <dbReference type="ARBA" id="ARBA00048731"/>
    </source>
</evidence>
<dbReference type="InterPro" id="IPR036291">
    <property type="entry name" value="NAD(P)-bd_dom_sf"/>
</dbReference>
<comment type="pathway">
    <text evidence="2">Amino-acid biosynthesis; L-serine biosynthesis; L-serine from 3-phospho-D-glycerate: step 1/3.</text>
</comment>
<dbReference type="GO" id="GO:0051287">
    <property type="term" value="F:NAD binding"/>
    <property type="evidence" value="ECO:0007669"/>
    <property type="project" value="InterPro"/>
</dbReference>
<organism evidence="14 15">
    <name type="scientific">Amedibacillus dolichus</name>
    <dbReference type="NCBI Taxonomy" id="31971"/>
    <lineage>
        <taxon>Bacteria</taxon>
        <taxon>Bacillati</taxon>
        <taxon>Bacillota</taxon>
        <taxon>Erysipelotrichia</taxon>
        <taxon>Erysipelotrichales</taxon>
        <taxon>Erysipelotrichaceae</taxon>
        <taxon>Amedibacillus</taxon>
    </lineage>
</organism>
<evidence type="ECO:0000313" key="14">
    <source>
        <dbReference type="EMBL" id="RHM11265.1"/>
    </source>
</evidence>
<dbReference type="EC" id="1.1.1.95" evidence="5"/>
<dbReference type="CDD" id="cd12174">
    <property type="entry name" value="PGDH_like_3"/>
    <property type="match status" value="1"/>
</dbReference>
<dbReference type="PANTHER" id="PTHR42938:SF47">
    <property type="entry name" value="HYDROXYPYRUVATE REDUCTASE"/>
    <property type="match status" value="1"/>
</dbReference>
<proteinExistence type="inferred from homology"/>
<dbReference type="InterPro" id="IPR006139">
    <property type="entry name" value="D-isomer_2_OHA_DH_cat_dom"/>
</dbReference>
<evidence type="ECO:0000256" key="10">
    <source>
        <dbReference type="ARBA" id="ARBA00048126"/>
    </source>
</evidence>
<comment type="caution">
    <text evidence="14">The sequence shown here is derived from an EMBL/GenBank/DDBJ whole genome shotgun (WGS) entry which is preliminary data.</text>
</comment>
<dbReference type="AlphaFoldDB" id="A0A415PF04"/>
<dbReference type="UniPathway" id="UPA00135">
    <property type="reaction ID" value="UER00196"/>
</dbReference>
<dbReference type="Gene3D" id="3.40.50.720">
    <property type="entry name" value="NAD(P)-binding Rossmann-like Domain"/>
    <property type="match status" value="2"/>
</dbReference>
<keyword evidence="15" id="KW-1185">Reference proteome</keyword>
<accession>A0A415PF04</accession>
<dbReference type="RefSeq" id="WP_118365540.1">
    <property type="nucleotide sequence ID" value="NZ_CAUFDR010000030.1"/>
</dbReference>
<dbReference type="InterPro" id="IPR045865">
    <property type="entry name" value="ACT-like_dom_sf"/>
</dbReference>
<dbReference type="SUPFAM" id="SSF52283">
    <property type="entry name" value="Formate/glycerate dehydrogenase catalytic domain-like"/>
    <property type="match status" value="1"/>
</dbReference>
<dbReference type="PROSITE" id="PS00065">
    <property type="entry name" value="D_2_HYDROXYACID_DH_1"/>
    <property type="match status" value="1"/>
</dbReference>
<dbReference type="InterPro" id="IPR029753">
    <property type="entry name" value="D-isomer_DH_CS"/>
</dbReference>
<evidence type="ECO:0000256" key="9">
    <source>
        <dbReference type="ARBA" id="ARBA00030455"/>
    </source>
</evidence>
<evidence type="ECO:0000256" key="1">
    <source>
        <dbReference type="ARBA" id="ARBA00003800"/>
    </source>
</evidence>
<keyword evidence="8" id="KW-0520">NAD</keyword>
<dbReference type="Gene3D" id="3.30.70.260">
    <property type="match status" value="1"/>
</dbReference>
<evidence type="ECO:0000256" key="12">
    <source>
        <dbReference type="RuleBase" id="RU003719"/>
    </source>
</evidence>
<dbReference type="InterPro" id="IPR029752">
    <property type="entry name" value="D-isomer_DH_CS1"/>
</dbReference>
<evidence type="ECO:0000256" key="5">
    <source>
        <dbReference type="ARBA" id="ARBA00013143"/>
    </source>
</evidence>
<dbReference type="PROSITE" id="PS00671">
    <property type="entry name" value="D_2_HYDROXYACID_DH_3"/>
    <property type="match status" value="1"/>
</dbReference>
<dbReference type="InterPro" id="IPR006140">
    <property type="entry name" value="D-isomer_DH_NAD-bd"/>
</dbReference>
<dbReference type="OrthoDB" id="9805416at2"/>
<comment type="catalytic activity">
    <reaction evidence="10">
        <text>(R)-2-hydroxyglutarate + NAD(+) = 2-oxoglutarate + NADH + H(+)</text>
        <dbReference type="Rhea" id="RHEA:49612"/>
        <dbReference type="ChEBI" id="CHEBI:15378"/>
        <dbReference type="ChEBI" id="CHEBI:15801"/>
        <dbReference type="ChEBI" id="CHEBI:16810"/>
        <dbReference type="ChEBI" id="CHEBI:57540"/>
        <dbReference type="ChEBI" id="CHEBI:57945"/>
        <dbReference type="EC" id="1.1.1.399"/>
    </reaction>
</comment>
<evidence type="ECO:0000259" key="13">
    <source>
        <dbReference type="PROSITE" id="PS51671"/>
    </source>
</evidence>
<dbReference type="CDD" id="cd04901">
    <property type="entry name" value="ACT_3PGDH"/>
    <property type="match status" value="1"/>
</dbReference>
<evidence type="ECO:0000256" key="2">
    <source>
        <dbReference type="ARBA" id="ARBA00005216"/>
    </source>
</evidence>
<protein>
    <recommendedName>
        <fullName evidence="6">D-3-phosphoglycerate dehydrogenase</fullName>
        <ecNumber evidence="4">1.1.1.399</ecNumber>
        <ecNumber evidence="5">1.1.1.95</ecNumber>
    </recommendedName>
    <alternativeName>
        <fullName evidence="9">2-oxoglutarate reductase</fullName>
    </alternativeName>
</protein>
<comment type="catalytic activity">
    <reaction evidence="11">
        <text>(2R)-3-phosphoglycerate + NAD(+) = 3-phosphooxypyruvate + NADH + H(+)</text>
        <dbReference type="Rhea" id="RHEA:12641"/>
        <dbReference type="ChEBI" id="CHEBI:15378"/>
        <dbReference type="ChEBI" id="CHEBI:18110"/>
        <dbReference type="ChEBI" id="CHEBI:57540"/>
        <dbReference type="ChEBI" id="CHEBI:57945"/>
        <dbReference type="ChEBI" id="CHEBI:58272"/>
        <dbReference type="EC" id="1.1.1.95"/>
    </reaction>
</comment>
<evidence type="ECO:0000256" key="6">
    <source>
        <dbReference type="ARBA" id="ARBA00021582"/>
    </source>
</evidence>
<evidence type="ECO:0000256" key="3">
    <source>
        <dbReference type="ARBA" id="ARBA00005854"/>
    </source>
</evidence>
<dbReference type="InterPro" id="IPR002912">
    <property type="entry name" value="ACT_dom"/>
</dbReference>
<dbReference type="PROSITE" id="PS51671">
    <property type="entry name" value="ACT"/>
    <property type="match status" value="1"/>
</dbReference>
<dbReference type="PANTHER" id="PTHR42938">
    <property type="entry name" value="FORMATE DEHYDROGENASE 1"/>
    <property type="match status" value="1"/>
</dbReference>
<evidence type="ECO:0000256" key="7">
    <source>
        <dbReference type="ARBA" id="ARBA00023002"/>
    </source>
</evidence>
<dbReference type="GO" id="GO:0004617">
    <property type="term" value="F:phosphoglycerate dehydrogenase activity"/>
    <property type="evidence" value="ECO:0007669"/>
    <property type="project" value="UniProtKB-EC"/>
</dbReference>
<dbReference type="Pfam" id="PF00389">
    <property type="entry name" value="2-Hacid_dh"/>
    <property type="match status" value="1"/>
</dbReference>
<evidence type="ECO:0000256" key="4">
    <source>
        <dbReference type="ARBA" id="ARBA00013001"/>
    </source>
</evidence>
<dbReference type="EMBL" id="QRPK01000021">
    <property type="protein sequence ID" value="RHM11265.1"/>
    <property type="molecule type" value="Genomic_DNA"/>
</dbReference>
<feature type="domain" description="ACT" evidence="13">
    <location>
        <begin position="317"/>
        <end position="387"/>
    </location>
</feature>
<dbReference type="Pfam" id="PF02826">
    <property type="entry name" value="2-Hacid_dh_C"/>
    <property type="match status" value="1"/>
</dbReference>
<dbReference type="SUPFAM" id="SSF55021">
    <property type="entry name" value="ACT-like"/>
    <property type="match status" value="1"/>
</dbReference>
<dbReference type="Proteomes" id="UP000284868">
    <property type="component" value="Unassembled WGS sequence"/>
</dbReference>
<comment type="function">
    <text evidence="1">Catalyzes the reversible oxidation of 3-phospho-D-glycerate to 3-phosphonooxypyruvate, the first step of the phosphorylated L-serine biosynthesis pathway. Also catalyzes the reversible oxidation of 2-hydroxyglutarate to 2-oxoglutarate.</text>
</comment>
<name>A0A415PF04_9FIRM</name>
<evidence type="ECO:0000313" key="15">
    <source>
        <dbReference type="Proteomes" id="UP000284868"/>
    </source>
</evidence>
<dbReference type="FunFam" id="3.40.50.720:FF:000584">
    <property type="entry name" value="D-3-phosphoglycerate dehydrogenase"/>
    <property type="match status" value="1"/>
</dbReference>
<comment type="similarity">
    <text evidence="3 12">Belongs to the D-isomer specific 2-hydroxyacid dehydrogenase family.</text>
</comment>
<reference evidence="14 15" key="1">
    <citation type="submission" date="2018-08" db="EMBL/GenBank/DDBJ databases">
        <title>A genome reference for cultivated species of the human gut microbiota.</title>
        <authorList>
            <person name="Zou Y."/>
            <person name="Xue W."/>
            <person name="Luo G."/>
        </authorList>
    </citation>
    <scope>NUCLEOTIDE SEQUENCE [LARGE SCALE GENOMIC DNA]</scope>
    <source>
        <strain evidence="14 15">AF35-6BH</strain>
    </source>
</reference>
<sequence>MRVKLLNKISLHGLKRFDAEGYLYGEEFEEYDAILVRSAKLHDMSFSKELKCIARAGAGVNNIPLDRCSEEGIVVFNTPGANANAVKELVIAGLLLSARKLVQGINWVKSLCEEDDVAQLVEKGKANFVGPEIAGKKLGVIGLGAIGVKVANAAAALDMEVYGYDPYISVQAAWTLKARIHHVKNVRQIFEECDYITLHVPCNEHTKGMIDAQALSSMKENVRLFNFARGELVDENALIEALQAEKLAAYVTDFPSKHLLTVERVIALPHLGASTPESEDNCALMAADEIIEYLQYGNIKNSVNMPEVQMPQEAKYRICIINKNIPDMISSVAAKLSAEGINIENMVSKGRGDYAYTILETNDEISLELLERMRQREGIVRVRIIVQDHV</sequence>
<evidence type="ECO:0000256" key="8">
    <source>
        <dbReference type="ARBA" id="ARBA00023027"/>
    </source>
</evidence>